<evidence type="ECO:0000256" key="6">
    <source>
        <dbReference type="RuleBase" id="RU003376"/>
    </source>
</evidence>
<protein>
    <submittedName>
        <fullName evidence="9">Heme-copper oxidase subunit III</fullName>
    </submittedName>
</protein>
<feature type="transmembrane region" description="Helical" evidence="7">
    <location>
        <begin position="127"/>
        <end position="151"/>
    </location>
</feature>
<organism evidence="9 10">
    <name type="scientific">Terrimonas ginsenosidimutans</name>
    <dbReference type="NCBI Taxonomy" id="2908004"/>
    <lineage>
        <taxon>Bacteria</taxon>
        <taxon>Pseudomonadati</taxon>
        <taxon>Bacteroidota</taxon>
        <taxon>Chitinophagia</taxon>
        <taxon>Chitinophagales</taxon>
        <taxon>Chitinophagaceae</taxon>
        <taxon>Terrimonas</taxon>
    </lineage>
</organism>
<dbReference type="EMBL" id="JAKLTR010000001">
    <property type="protein sequence ID" value="MCG2612862.1"/>
    <property type="molecule type" value="Genomic_DNA"/>
</dbReference>
<comment type="subcellular location">
    <subcellularLocation>
        <location evidence="6">Cell membrane</location>
        <topology evidence="6">Multi-pass membrane protein</topology>
    </subcellularLocation>
    <subcellularLocation>
        <location evidence="1">Membrane</location>
        <topology evidence="1">Multi-pass membrane protein</topology>
    </subcellularLocation>
</comment>
<feature type="transmembrane region" description="Helical" evidence="7">
    <location>
        <begin position="21"/>
        <end position="41"/>
    </location>
</feature>
<evidence type="ECO:0000256" key="4">
    <source>
        <dbReference type="ARBA" id="ARBA00022989"/>
    </source>
</evidence>
<name>A0ABS9KKL4_9BACT</name>
<dbReference type="Pfam" id="PF00510">
    <property type="entry name" value="COX3"/>
    <property type="match status" value="1"/>
</dbReference>
<comment type="caution">
    <text evidence="9">The sequence shown here is derived from an EMBL/GenBank/DDBJ whole genome shotgun (WGS) entry which is preliminary data.</text>
</comment>
<evidence type="ECO:0000256" key="2">
    <source>
        <dbReference type="ARBA" id="ARBA00010581"/>
    </source>
</evidence>
<evidence type="ECO:0000256" key="5">
    <source>
        <dbReference type="ARBA" id="ARBA00023136"/>
    </source>
</evidence>
<keyword evidence="4 7" id="KW-1133">Transmembrane helix</keyword>
<dbReference type="SUPFAM" id="SSF81452">
    <property type="entry name" value="Cytochrome c oxidase subunit III-like"/>
    <property type="match status" value="1"/>
</dbReference>
<evidence type="ECO:0000256" key="3">
    <source>
        <dbReference type="ARBA" id="ARBA00022692"/>
    </source>
</evidence>
<dbReference type="InterPro" id="IPR013833">
    <property type="entry name" value="Cyt_c_oxidase_su3_a-hlx"/>
</dbReference>
<dbReference type="Gene3D" id="1.20.120.80">
    <property type="entry name" value="Cytochrome c oxidase, subunit III, four-helix bundle"/>
    <property type="match status" value="1"/>
</dbReference>
<dbReference type="Proteomes" id="UP001165367">
    <property type="component" value="Unassembled WGS sequence"/>
</dbReference>
<gene>
    <name evidence="9" type="ORF">LZZ85_01175</name>
</gene>
<feature type="transmembrane region" description="Helical" evidence="7">
    <location>
        <begin position="172"/>
        <end position="190"/>
    </location>
</feature>
<dbReference type="PROSITE" id="PS50253">
    <property type="entry name" value="COX3"/>
    <property type="match status" value="1"/>
</dbReference>
<dbReference type="InterPro" id="IPR024791">
    <property type="entry name" value="Cyt_c/ubiquinol_Oxase_su3"/>
</dbReference>
<reference evidence="9" key="1">
    <citation type="submission" date="2022-01" db="EMBL/GenBank/DDBJ databases">
        <authorList>
            <person name="Jo J.-H."/>
            <person name="Im W.-T."/>
        </authorList>
    </citation>
    <scope>NUCLEOTIDE SEQUENCE</scope>
    <source>
        <strain evidence="9">NA20</strain>
    </source>
</reference>
<dbReference type="InterPro" id="IPR035973">
    <property type="entry name" value="Cyt_c_oxidase_su3-like_sf"/>
</dbReference>
<dbReference type="PANTHER" id="PTHR11403">
    <property type="entry name" value="CYTOCHROME C OXIDASE SUBUNIT III"/>
    <property type="match status" value="1"/>
</dbReference>
<dbReference type="InterPro" id="IPR000298">
    <property type="entry name" value="Cyt_c_oxidase-like_su3"/>
</dbReference>
<evidence type="ECO:0000256" key="7">
    <source>
        <dbReference type="SAM" id="Phobius"/>
    </source>
</evidence>
<dbReference type="PANTHER" id="PTHR11403:SF10">
    <property type="entry name" value="CYTOCHROME C OXIDASE"/>
    <property type="match status" value="1"/>
</dbReference>
<comment type="similarity">
    <text evidence="2 6">Belongs to the cytochrome c oxidase subunit 3 family.</text>
</comment>
<accession>A0ABS9KKL4</accession>
<evidence type="ECO:0000313" key="9">
    <source>
        <dbReference type="EMBL" id="MCG2612862.1"/>
    </source>
</evidence>
<keyword evidence="3 6" id="KW-0812">Transmembrane</keyword>
<feature type="transmembrane region" description="Helical" evidence="7">
    <location>
        <begin position="87"/>
        <end position="107"/>
    </location>
</feature>
<evidence type="ECO:0000259" key="8">
    <source>
        <dbReference type="PROSITE" id="PS50253"/>
    </source>
</evidence>
<sequence length="191" mass="21587">METVAMNQIEKKKLHPHKFTLWVAIASILMMFAGLTSAFIVKSNLVGWKDIEIPGIFWVSTGVILVSSLTIQMALRSFRQREMSQYRLLMGITFVLGTLFVILQWIGFNKLWDQGIQFSGSAGAGQFLYVIFGAHALHVIGGIVALAIMFVKAFFGKIKLYSAVPVEVMSTYWHFVDILWLYLLVFFLIIG</sequence>
<proteinExistence type="inferred from homology"/>
<keyword evidence="5 7" id="KW-0472">Membrane</keyword>
<feature type="domain" description="Heme-copper oxidase subunit III family profile" evidence="8">
    <location>
        <begin position="1"/>
        <end position="191"/>
    </location>
</feature>
<dbReference type="RefSeq" id="WP_237868089.1">
    <property type="nucleotide sequence ID" value="NZ_JAKLTR010000001.1"/>
</dbReference>
<evidence type="ECO:0000256" key="1">
    <source>
        <dbReference type="ARBA" id="ARBA00004141"/>
    </source>
</evidence>
<evidence type="ECO:0000313" key="10">
    <source>
        <dbReference type="Proteomes" id="UP001165367"/>
    </source>
</evidence>
<feature type="transmembrane region" description="Helical" evidence="7">
    <location>
        <begin position="53"/>
        <end position="75"/>
    </location>
</feature>
<keyword evidence="10" id="KW-1185">Reference proteome</keyword>